<feature type="compositionally biased region" description="Basic residues" evidence="1">
    <location>
        <begin position="1"/>
        <end position="13"/>
    </location>
</feature>
<name>A0A6J4S063_9ACTN</name>
<evidence type="ECO:0000256" key="1">
    <source>
        <dbReference type="SAM" id="MobiDB-lite"/>
    </source>
</evidence>
<feature type="compositionally biased region" description="Basic residues" evidence="1">
    <location>
        <begin position="65"/>
        <end position="87"/>
    </location>
</feature>
<feature type="non-terminal residue" evidence="2">
    <location>
        <position position="1"/>
    </location>
</feature>
<reference evidence="2" key="1">
    <citation type="submission" date="2020-02" db="EMBL/GenBank/DDBJ databases">
        <authorList>
            <person name="Meier V. D."/>
        </authorList>
    </citation>
    <scope>NUCLEOTIDE SEQUENCE</scope>
    <source>
        <strain evidence="2">AVDCRST_MAG67</strain>
    </source>
</reference>
<evidence type="ECO:0000313" key="2">
    <source>
        <dbReference type="EMBL" id="CAA9483038.1"/>
    </source>
</evidence>
<protein>
    <submittedName>
        <fullName evidence="2">Trk system potassium uptake protein TrkA</fullName>
    </submittedName>
</protein>
<feature type="compositionally biased region" description="Basic and acidic residues" evidence="1">
    <location>
        <begin position="88"/>
        <end position="105"/>
    </location>
</feature>
<feature type="compositionally biased region" description="Basic residues" evidence="1">
    <location>
        <begin position="135"/>
        <end position="147"/>
    </location>
</feature>
<proteinExistence type="predicted"/>
<dbReference type="AlphaFoldDB" id="A0A6J4S063"/>
<organism evidence="2">
    <name type="scientific">uncultured Solirubrobacteraceae bacterium</name>
    <dbReference type="NCBI Taxonomy" id="1162706"/>
    <lineage>
        <taxon>Bacteria</taxon>
        <taxon>Bacillati</taxon>
        <taxon>Actinomycetota</taxon>
        <taxon>Thermoleophilia</taxon>
        <taxon>Solirubrobacterales</taxon>
        <taxon>Solirubrobacteraceae</taxon>
        <taxon>environmental samples</taxon>
    </lineage>
</organism>
<gene>
    <name evidence="2" type="ORF">AVDCRST_MAG67-1073</name>
</gene>
<feature type="region of interest" description="Disordered" evidence="1">
    <location>
        <begin position="1"/>
        <end position="147"/>
    </location>
</feature>
<feature type="compositionally biased region" description="Basic and acidic residues" evidence="1">
    <location>
        <begin position="119"/>
        <end position="134"/>
    </location>
</feature>
<accession>A0A6J4S063</accession>
<dbReference type="EMBL" id="CADCVQ010000050">
    <property type="protein sequence ID" value="CAA9483038.1"/>
    <property type="molecule type" value="Genomic_DNA"/>
</dbReference>
<feature type="compositionally biased region" description="Basic residues" evidence="1">
    <location>
        <begin position="48"/>
        <end position="57"/>
    </location>
</feature>
<sequence length="147" mass="16955">DGPRRRGRPRRIGRCQVLARRGPHRVGARRGPALARAPRRRPADLVGGRRRALHRRYRDRDRRPAGRGRRGGRHLHRRHARRQHEHPRRADRPEALRRAARDRARARPGALGLVQRAGPAHDLRREARHRDVRAGRHRGGGGRGRGL</sequence>
<feature type="non-terminal residue" evidence="2">
    <location>
        <position position="147"/>
    </location>
</feature>